<keyword evidence="2" id="KW-0812">Transmembrane</keyword>
<feature type="region of interest" description="Disordered" evidence="1">
    <location>
        <begin position="73"/>
        <end position="105"/>
    </location>
</feature>
<feature type="transmembrane region" description="Helical" evidence="2">
    <location>
        <begin position="6"/>
        <end position="24"/>
    </location>
</feature>
<evidence type="ECO:0000256" key="2">
    <source>
        <dbReference type="SAM" id="Phobius"/>
    </source>
</evidence>
<organism evidence="3 4">
    <name type="scientific">Phenylobacterium terrae</name>
    <dbReference type="NCBI Taxonomy" id="2665495"/>
    <lineage>
        <taxon>Bacteria</taxon>
        <taxon>Pseudomonadati</taxon>
        <taxon>Pseudomonadota</taxon>
        <taxon>Alphaproteobacteria</taxon>
        <taxon>Caulobacterales</taxon>
        <taxon>Caulobacteraceae</taxon>
        <taxon>Phenylobacterium</taxon>
    </lineage>
</organism>
<protein>
    <submittedName>
        <fullName evidence="3">Uncharacterized protein</fullName>
    </submittedName>
</protein>
<comment type="caution">
    <text evidence="3">The sequence shown here is derived from an EMBL/GenBank/DDBJ whole genome shotgun (WGS) entry which is preliminary data.</text>
</comment>
<keyword evidence="4" id="KW-1185">Reference proteome</keyword>
<feature type="compositionally biased region" description="Basic residues" evidence="1">
    <location>
        <begin position="95"/>
        <end position="105"/>
    </location>
</feature>
<evidence type="ECO:0000256" key="1">
    <source>
        <dbReference type="SAM" id="MobiDB-lite"/>
    </source>
</evidence>
<name>A0ABW4N5K7_9CAUL</name>
<dbReference type="Proteomes" id="UP001597237">
    <property type="component" value="Unassembled WGS sequence"/>
</dbReference>
<evidence type="ECO:0000313" key="4">
    <source>
        <dbReference type="Proteomes" id="UP001597237"/>
    </source>
</evidence>
<keyword evidence="2" id="KW-1133">Transmembrane helix</keyword>
<keyword evidence="2" id="KW-0472">Membrane</keyword>
<proteinExistence type="predicted"/>
<evidence type="ECO:0000313" key="3">
    <source>
        <dbReference type="EMBL" id="MFD1785254.1"/>
    </source>
</evidence>
<accession>A0ABW4N5K7</accession>
<reference evidence="4" key="1">
    <citation type="journal article" date="2019" name="Int. J. Syst. Evol. Microbiol.">
        <title>The Global Catalogue of Microorganisms (GCM) 10K type strain sequencing project: providing services to taxonomists for standard genome sequencing and annotation.</title>
        <authorList>
            <consortium name="The Broad Institute Genomics Platform"/>
            <consortium name="The Broad Institute Genome Sequencing Center for Infectious Disease"/>
            <person name="Wu L."/>
            <person name="Ma J."/>
        </authorList>
    </citation>
    <scope>NUCLEOTIDE SEQUENCE [LARGE SCALE GENOMIC DNA]</scope>
    <source>
        <strain evidence="4">DFY28</strain>
    </source>
</reference>
<feature type="compositionally biased region" description="Basic and acidic residues" evidence="1">
    <location>
        <begin position="80"/>
        <end position="91"/>
    </location>
</feature>
<dbReference type="EMBL" id="JBHUEY010000006">
    <property type="protein sequence ID" value="MFD1785254.1"/>
    <property type="molecule type" value="Genomic_DNA"/>
</dbReference>
<dbReference type="RefSeq" id="WP_377282206.1">
    <property type="nucleotide sequence ID" value="NZ_JBHRSI010000005.1"/>
</dbReference>
<sequence length="105" mass="11488">MSEAVPIWVAAAGLALLALDRLMLRLEARGLVYWRRTRRKRSAGANVVAPLSGMFDPAANYLTEARDAQIVEEDGLGDGSLKRPPVERGPDGRPVIRRPARPPDC</sequence>
<gene>
    <name evidence="3" type="ORF">ACFSC0_17770</name>
</gene>